<feature type="region of interest" description="Disordered" evidence="1">
    <location>
        <begin position="618"/>
        <end position="652"/>
    </location>
</feature>
<evidence type="ECO:0000259" key="2">
    <source>
        <dbReference type="Pfam" id="PF13843"/>
    </source>
</evidence>
<dbReference type="AlphaFoldDB" id="A0A8K0FZB6"/>
<evidence type="ECO:0000313" key="4">
    <source>
        <dbReference type="Proteomes" id="UP000801492"/>
    </source>
</evidence>
<dbReference type="InterPro" id="IPR029526">
    <property type="entry name" value="PGBD"/>
</dbReference>
<accession>A0A8K0FZB6</accession>
<dbReference type="PANTHER" id="PTHR46599">
    <property type="entry name" value="PIGGYBAC TRANSPOSABLE ELEMENT-DERIVED PROTEIN 4"/>
    <property type="match status" value="1"/>
</dbReference>
<comment type="caution">
    <text evidence="3">The sequence shown here is derived from an EMBL/GenBank/DDBJ whole genome shotgun (WGS) entry which is preliminary data.</text>
</comment>
<feature type="compositionally biased region" description="Basic and acidic residues" evidence="1">
    <location>
        <begin position="138"/>
        <end position="147"/>
    </location>
</feature>
<feature type="domain" description="PiggyBac transposable element-derived protein" evidence="2">
    <location>
        <begin position="185"/>
        <end position="461"/>
    </location>
</feature>
<evidence type="ECO:0000256" key="1">
    <source>
        <dbReference type="SAM" id="MobiDB-lite"/>
    </source>
</evidence>
<dbReference type="EMBL" id="VTPC01088526">
    <property type="protein sequence ID" value="KAF2886155.1"/>
    <property type="molecule type" value="Genomic_DNA"/>
</dbReference>
<gene>
    <name evidence="3" type="ORF">ILUMI_20018</name>
</gene>
<name>A0A8K0FZB6_IGNLU</name>
<keyword evidence="4" id="KW-1185">Reference proteome</keyword>
<sequence>NYGTQLTIGYAKHSRVFTEEQEEELSKYVEDCAKLYYGLTTKDLRRLAYDLSIANSNKIDESWRNNEMASRDCKRYLTDKELEEALYDSDLYMDDINLDLQSSDSESDCETRVEKQVDANDGNLANSRNTRRRPRPLAKIDKPKSDMKAPSGTVWKKSPMMQKRRFAANVMKTAPGLKQGIKPQTPLEAFRLFFNDIAIELILLYTNQKLQAIKDTETRSSFLQKSRNFQKEEILGFIGFLITAGAYKDNKDPVDEIFSEEGLPIYRATLAKHRFLLLLRCIRFDDKNTREGRKEHDNFAAIRELWNNVTDTFPKFLNPSESVVIDEELITFHGRCKFRVFIPTKPGKYGIEANVLCDSENYYCFAVEPYAGKCENQPKCYNSGPEVVKRLVALAKIENSGRNITMDRKFTSLATTAELFEKKLTVVGTIASTRRDVPLELRPQSLNKSLPGTIRFAFRDKETWTAQHPKRKSGRKKFLKSLGKELCKINMANRSKYKGLNKSYAAILRIFGYNCQQGEAITRGSVIKESEGSATRAAIKKLPKKGRLPQQKRYFNLHADGWLKSHPGVPMTIYDIPKILKEALSLAATPVNIQKGYAVTGIWQYNREVFPDNDFLPSEVTNRENDLKGKKLTNKHKDKKSDSEESEQEDDLCVLFV</sequence>
<evidence type="ECO:0000313" key="3">
    <source>
        <dbReference type="EMBL" id="KAF2886155.1"/>
    </source>
</evidence>
<dbReference type="Proteomes" id="UP000801492">
    <property type="component" value="Unassembled WGS sequence"/>
</dbReference>
<proteinExistence type="predicted"/>
<feature type="region of interest" description="Disordered" evidence="1">
    <location>
        <begin position="113"/>
        <end position="153"/>
    </location>
</feature>
<dbReference type="PANTHER" id="PTHR46599:SF3">
    <property type="entry name" value="PIGGYBAC TRANSPOSABLE ELEMENT-DERIVED PROTEIN 4"/>
    <property type="match status" value="1"/>
</dbReference>
<protein>
    <recommendedName>
        <fullName evidence="2">PiggyBac transposable element-derived protein domain-containing protein</fullName>
    </recommendedName>
</protein>
<dbReference type="Pfam" id="PF13843">
    <property type="entry name" value="DDE_Tnp_1_7"/>
    <property type="match status" value="1"/>
</dbReference>
<reference evidence="3" key="1">
    <citation type="submission" date="2019-08" db="EMBL/GenBank/DDBJ databases">
        <title>The genome of the North American firefly Photinus pyralis.</title>
        <authorList>
            <consortium name="Photinus pyralis genome working group"/>
            <person name="Fallon T.R."/>
            <person name="Sander Lower S.E."/>
            <person name="Weng J.-K."/>
        </authorList>
    </citation>
    <scope>NUCLEOTIDE SEQUENCE</scope>
    <source>
        <strain evidence="3">TRF0915ILg1</strain>
        <tissue evidence="3">Whole body</tissue>
    </source>
</reference>
<dbReference type="OrthoDB" id="6077919at2759"/>
<organism evidence="3 4">
    <name type="scientific">Ignelater luminosus</name>
    <name type="common">Cucubano</name>
    <name type="synonym">Pyrophorus luminosus</name>
    <dbReference type="NCBI Taxonomy" id="2038154"/>
    <lineage>
        <taxon>Eukaryota</taxon>
        <taxon>Metazoa</taxon>
        <taxon>Ecdysozoa</taxon>
        <taxon>Arthropoda</taxon>
        <taxon>Hexapoda</taxon>
        <taxon>Insecta</taxon>
        <taxon>Pterygota</taxon>
        <taxon>Neoptera</taxon>
        <taxon>Endopterygota</taxon>
        <taxon>Coleoptera</taxon>
        <taxon>Polyphaga</taxon>
        <taxon>Elateriformia</taxon>
        <taxon>Elateroidea</taxon>
        <taxon>Elateridae</taxon>
        <taxon>Agrypninae</taxon>
        <taxon>Pyrophorini</taxon>
        <taxon>Ignelater</taxon>
    </lineage>
</organism>
<feature type="non-terminal residue" evidence="3">
    <location>
        <position position="1"/>
    </location>
</feature>